<evidence type="ECO:0000313" key="7">
    <source>
        <dbReference type="EMBL" id="SUB62133.1"/>
    </source>
</evidence>
<evidence type="ECO:0000256" key="5">
    <source>
        <dbReference type="ARBA" id="ARBA00023172"/>
    </source>
</evidence>
<dbReference type="Gene3D" id="1.10.150.130">
    <property type="match status" value="1"/>
</dbReference>
<dbReference type="CDD" id="cd01189">
    <property type="entry name" value="INT_ICEBs1_C_like"/>
    <property type="match status" value="1"/>
</dbReference>
<evidence type="ECO:0000259" key="6">
    <source>
        <dbReference type="PROSITE" id="PS51898"/>
    </source>
</evidence>
<protein>
    <submittedName>
        <fullName evidence="7">Tyrosine recombinase XerD</fullName>
    </submittedName>
</protein>
<comment type="function">
    <text evidence="1">Site-specific tyrosine recombinase, which acts by catalyzing the cutting and rejoining of the recombining DNA molecules.</text>
</comment>
<dbReference type="Proteomes" id="UP000255101">
    <property type="component" value="Unassembled WGS sequence"/>
</dbReference>
<keyword evidence="3" id="KW-0229">DNA integration</keyword>
<feature type="domain" description="Tyr recombinase" evidence="6">
    <location>
        <begin position="177"/>
        <end position="373"/>
    </location>
</feature>
<dbReference type="Pfam" id="PF00589">
    <property type="entry name" value="Phage_integrase"/>
    <property type="match status" value="1"/>
</dbReference>
<dbReference type="AlphaFoldDB" id="A0A379CIM3"/>
<comment type="similarity">
    <text evidence="2">Belongs to the 'phage' integrase family.</text>
</comment>
<dbReference type="RefSeq" id="WP_074762966.1">
    <property type="nucleotide sequence ID" value="NZ_FOVA01000007.1"/>
</dbReference>
<keyword evidence="5" id="KW-0233">DNA recombination</keyword>
<accession>A0A379CIM3</accession>
<dbReference type="EMBL" id="UGTB01000004">
    <property type="protein sequence ID" value="SUB62133.1"/>
    <property type="molecule type" value="Genomic_DNA"/>
</dbReference>
<dbReference type="Pfam" id="PF14659">
    <property type="entry name" value="Phage_int_SAM_3"/>
    <property type="match status" value="1"/>
</dbReference>
<dbReference type="GO" id="GO:0015074">
    <property type="term" value="P:DNA integration"/>
    <property type="evidence" value="ECO:0007669"/>
    <property type="project" value="UniProtKB-KW"/>
</dbReference>
<dbReference type="InterPro" id="IPR050808">
    <property type="entry name" value="Phage_Integrase"/>
</dbReference>
<evidence type="ECO:0000256" key="4">
    <source>
        <dbReference type="ARBA" id="ARBA00023125"/>
    </source>
</evidence>
<gene>
    <name evidence="7" type="primary">xerD_2</name>
    <name evidence="7" type="ORF">NCTC11460_02141</name>
</gene>
<organism evidence="7 8">
    <name type="scientific">Peptostreptococcus anaerobius</name>
    <dbReference type="NCBI Taxonomy" id="1261"/>
    <lineage>
        <taxon>Bacteria</taxon>
        <taxon>Bacillati</taxon>
        <taxon>Bacillota</taxon>
        <taxon>Clostridia</taxon>
        <taxon>Peptostreptococcales</taxon>
        <taxon>Peptostreptococcaceae</taxon>
        <taxon>Peptostreptococcus</taxon>
    </lineage>
</organism>
<evidence type="ECO:0000256" key="2">
    <source>
        <dbReference type="ARBA" id="ARBA00008857"/>
    </source>
</evidence>
<evidence type="ECO:0000256" key="3">
    <source>
        <dbReference type="ARBA" id="ARBA00022908"/>
    </source>
</evidence>
<name>A0A379CIM3_9FIRM</name>
<dbReference type="InterPro" id="IPR002104">
    <property type="entry name" value="Integrase_catalytic"/>
</dbReference>
<dbReference type="InterPro" id="IPR004107">
    <property type="entry name" value="Integrase_SAM-like_N"/>
</dbReference>
<dbReference type="SUPFAM" id="SSF56349">
    <property type="entry name" value="DNA breaking-rejoining enzymes"/>
    <property type="match status" value="1"/>
</dbReference>
<dbReference type="PROSITE" id="PS51898">
    <property type="entry name" value="TYR_RECOMBINASE"/>
    <property type="match status" value="1"/>
</dbReference>
<sequence>MSSMRVKVRNNKGKHEVVVITKDPMNGKYKYKRMGIFENKLEAEVVKFETEKKINNGEDILSKKNKKNITLNDCIESSFEKEEMRGNKVSSNTFLSYKNIYKNHVKDDIGRNYISMITTGDIQDLLDEKAKEYGCGLVSQIKTIIKKGVQYALYRGYINNDITNGLIVWGKQSKTSAETNCLSISQISDILKDTEDEELNLKIKIALSIGIRESEVLALSWDNIDFENNEIRICQIVTKKDGEHIIQKFTKNKKDLVVKMPKLLSEELKKYKIKWNKEMLSKVGTNKHNLLFYRKGFKPIPVATLSNQFKRYMESKGINNVTFHGLRHSYASILFYKGMDLKDVGQMLNHKSKYCTDRVYVHLLDETKSQAMNVMNEILL</sequence>
<proteinExistence type="inferred from homology"/>
<dbReference type="GO" id="GO:0003677">
    <property type="term" value="F:DNA binding"/>
    <property type="evidence" value="ECO:0007669"/>
    <property type="project" value="UniProtKB-KW"/>
</dbReference>
<keyword evidence="4" id="KW-0238">DNA-binding</keyword>
<dbReference type="InterPro" id="IPR013762">
    <property type="entry name" value="Integrase-like_cat_sf"/>
</dbReference>
<evidence type="ECO:0000313" key="8">
    <source>
        <dbReference type="Proteomes" id="UP000255101"/>
    </source>
</evidence>
<dbReference type="GO" id="GO:0006310">
    <property type="term" value="P:DNA recombination"/>
    <property type="evidence" value="ECO:0007669"/>
    <property type="project" value="UniProtKB-KW"/>
</dbReference>
<dbReference type="PANTHER" id="PTHR30629">
    <property type="entry name" value="PROPHAGE INTEGRASE"/>
    <property type="match status" value="1"/>
</dbReference>
<reference evidence="7 8" key="1">
    <citation type="submission" date="2018-06" db="EMBL/GenBank/DDBJ databases">
        <authorList>
            <consortium name="Pathogen Informatics"/>
            <person name="Doyle S."/>
        </authorList>
    </citation>
    <scope>NUCLEOTIDE SEQUENCE [LARGE SCALE GENOMIC DNA]</scope>
    <source>
        <strain evidence="7 8">NCTC11460</strain>
    </source>
</reference>
<dbReference type="InterPro" id="IPR010998">
    <property type="entry name" value="Integrase_recombinase_N"/>
</dbReference>
<evidence type="ECO:0000256" key="1">
    <source>
        <dbReference type="ARBA" id="ARBA00003283"/>
    </source>
</evidence>
<dbReference type="Gene3D" id="1.10.443.10">
    <property type="entry name" value="Intergrase catalytic core"/>
    <property type="match status" value="1"/>
</dbReference>
<dbReference type="InterPro" id="IPR011010">
    <property type="entry name" value="DNA_brk_join_enz"/>
</dbReference>
<dbReference type="PANTHER" id="PTHR30629:SF2">
    <property type="entry name" value="PROPHAGE INTEGRASE INTS-RELATED"/>
    <property type="match status" value="1"/>
</dbReference>